<comment type="cofactor">
    <cofactor evidence="2">
        <name>K(+)</name>
        <dbReference type="ChEBI" id="CHEBI:29103"/>
    </cofactor>
</comment>
<evidence type="ECO:0000256" key="4">
    <source>
        <dbReference type="ARBA" id="ARBA00005225"/>
    </source>
</evidence>
<comment type="subcellular location">
    <subcellularLocation>
        <location evidence="3 16">Cytoplasm</location>
    </subcellularLocation>
</comment>
<proteinExistence type="inferred from homology"/>
<keyword evidence="11 16" id="KW-0067">ATP-binding</keyword>
<dbReference type="PANTHER" id="PTHR34265">
    <property type="entry name" value="TYPE III PANTOTHENATE KINASE"/>
    <property type="match status" value="1"/>
</dbReference>
<dbReference type="AlphaFoldDB" id="A0A2W4R307"/>
<evidence type="ECO:0000256" key="9">
    <source>
        <dbReference type="ARBA" id="ARBA00022741"/>
    </source>
</evidence>
<evidence type="ECO:0000256" key="6">
    <source>
        <dbReference type="ARBA" id="ARBA00012102"/>
    </source>
</evidence>
<dbReference type="Pfam" id="PF03309">
    <property type="entry name" value="Pan_kinase"/>
    <property type="match status" value="1"/>
</dbReference>
<dbReference type="EMBL" id="QJPH01000328">
    <property type="protein sequence ID" value="PZN77893.1"/>
    <property type="molecule type" value="Genomic_DNA"/>
</dbReference>
<accession>A0A2W4R307</accession>
<dbReference type="GO" id="GO:0004594">
    <property type="term" value="F:pantothenate kinase activity"/>
    <property type="evidence" value="ECO:0007669"/>
    <property type="project" value="UniProtKB-UniRule"/>
</dbReference>
<evidence type="ECO:0000256" key="13">
    <source>
        <dbReference type="ARBA" id="ARBA00022993"/>
    </source>
</evidence>
<keyword evidence="8 16" id="KW-0808">Transferase</keyword>
<comment type="function">
    <text evidence="16">Catalyzes the phosphorylation of pantothenate (Pan), the first step in CoA biosynthesis.</text>
</comment>
<dbReference type="Proteomes" id="UP000249396">
    <property type="component" value="Unassembled WGS sequence"/>
</dbReference>
<evidence type="ECO:0000256" key="2">
    <source>
        <dbReference type="ARBA" id="ARBA00001958"/>
    </source>
</evidence>
<dbReference type="GO" id="GO:0005737">
    <property type="term" value="C:cytoplasm"/>
    <property type="evidence" value="ECO:0007669"/>
    <property type="project" value="UniProtKB-SubCell"/>
</dbReference>
<dbReference type="SUPFAM" id="SSF53067">
    <property type="entry name" value="Actin-like ATPase domain"/>
    <property type="match status" value="2"/>
</dbReference>
<feature type="binding site" evidence="16">
    <location>
        <begin position="12"/>
        <end position="19"/>
    </location>
    <ligand>
        <name>ATP</name>
        <dbReference type="ChEBI" id="CHEBI:30616"/>
    </ligand>
</feature>
<keyword evidence="13 16" id="KW-0173">Coenzyme A biosynthesis</keyword>
<dbReference type="GO" id="GO:0046872">
    <property type="term" value="F:metal ion binding"/>
    <property type="evidence" value="ECO:0007669"/>
    <property type="project" value="UniProtKB-KW"/>
</dbReference>
<evidence type="ECO:0000256" key="12">
    <source>
        <dbReference type="ARBA" id="ARBA00022958"/>
    </source>
</evidence>
<comment type="cofactor">
    <cofactor evidence="16">
        <name>NH4(+)</name>
        <dbReference type="ChEBI" id="CHEBI:28938"/>
    </cofactor>
    <cofactor evidence="16">
        <name>K(+)</name>
        <dbReference type="ChEBI" id="CHEBI:29103"/>
    </cofactor>
    <text evidence="16">A monovalent cation. Ammonium or potassium.</text>
</comment>
<dbReference type="InterPro" id="IPR004619">
    <property type="entry name" value="Type_III_PanK"/>
</dbReference>
<dbReference type="NCBIfam" id="TIGR00671">
    <property type="entry name" value="baf"/>
    <property type="match status" value="1"/>
</dbReference>
<dbReference type="Gene3D" id="3.30.420.40">
    <property type="match status" value="2"/>
</dbReference>
<dbReference type="GO" id="GO:0015937">
    <property type="term" value="P:coenzyme A biosynthetic process"/>
    <property type="evidence" value="ECO:0007669"/>
    <property type="project" value="UniProtKB-UniRule"/>
</dbReference>
<name>A0A2W4R307_9GAMM</name>
<keyword evidence="16" id="KW-0479">Metal-binding</keyword>
<keyword evidence="9 16" id="KW-0547">Nucleotide-binding</keyword>
<dbReference type="InterPro" id="IPR043129">
    <property type="entry name" value="ATPase_NBD"/>
</dbReference>
<sequence>MIDPSDSFLLIDIGNSLTKWGVAKNGRIDPGEPFATQCFKNNPETLVNCWLNRLPPTQVVVANVAGSEIAACLVSWTQRYWNLAPRFVSSEAEGFGVHNAYLDPGKLGVDRWVALIGAHHAYPGPVCVADFGTAITVDALNSEGVHLGGVIAPGLKLMHRSLVSGTHDLPLAGEAFHESLARETAAAIASGTRQAAAGLVERCYREAATKSGSEPRLLLTGGDAPTIAPLLEMPFESRPELVLEGLLTMVLLR</sequence>
<evidence type="ECO:0000256" key="14">
    <source>
        <dbReference type="ARBA" id="ARBA00038036"/>
    </source>
</evidence>
<feature type="binding site" evidence="16">
    <location>
        <position position="101"/>
    </location>
    <ligand>
        <name>substrate</name>
    </ligand>
</feature>
<evidence type="ECO:0000256" key="15">
    <source>
        <dbReference type="ARBA" id="ARBA00040883"/>
    </source>
</evidence>
<evidence type="ECO:0000313" key="17">
    <source>
        <dbReference type="EMBL" id="PZN77893.1"/>
    </source>
</evidence>
<comment type="catalytic activity">
    <reaction evidence="1 16">
        <text>(R)-pantothenate + ATP = (R)-4'-phosphopantothenate + ADP + H(+)</text>
        <dbReference type="Rhea" id="RHEA:16373"/>
        <dbReference type="ChEBI" id="CHEBI:10986"/>
        <dbReference type="ChEBI" id="CHEBI:15378"/>
        <dbReference type="ChEBI" id="CHEBI:29032"/>
        <dbReference type="ChEBI" id="CHEBI:30616"/>
        <dbReference type="ChEBI" id="CHEBI:456216"/>
        <dbReference type="EC" id="2.7.1.33"/>
    </reaction>
</comment>
<feature type="active site" description="Proton acceptor" evidence="16">
    <location>
        <position position="110"/>
    </location>
</feature>
<dbReference type="GO" id="GO:0005524">
    <property type="term" value="F:ATP binding"/>
    <property type="evidence" value="ECO:0007669"/>
    <property type="project" value="UniProtKB-UniRule"/>
</dbReference>
<comment type="similarity">
    <text evidence="14 16">Belongs to the type III pantothenate kinase family.</text>
</comment>
<protein>
    <recommendedName>
        <fullName evidence="15 16">Type III pantothenate kinase</fullName>
        <ecNumber evidence="6 16">2.7.1.33</ecNumber>
    </recommendedName>
    <alternativeName>
        <fullName evidence="16">PanK-III</fullName>
    </alternativeName>
    <alternativeName>
        <fullName evidence="16">Pantothenic acid kinase</fullName>
    </alternativeName>
</protein>
<keyword evidence="10 16" id="KW-0418">Kinase</keyword>
<keyword evidence="12 16" id="KW-0630">Potassium</keyword>
<dbReference type="CDD" id="cd24015">
    <property type="entry name" value="ASKHA_NBD_PanK-III"/>
    <property type="match status" value="1"/>
</dbReference>
<dbReference type="UniPathway" id="UPA00241">
    <property type="reaction ID" value="UER00352"/>
</dbReference>
<evidence type="ECO:0000256" key="1">
    <source>
        <dbReference type="ARBA" id="ARBA00001206"/>
    </source>
</evidence>
<comment type="pathway">
    <text evidence="4 16">Cofactor biosynthesis; coenzyme A biosynthesis; CoA from (R)-pantothenate: step 1/5.</text>
</comment>
<feature type="binding site" evidence="16">
    <location>
        <position position="184"/>
    </location>
    <ligand>
        <name>substrate</name>
    </ligand>
</feature>
<evidence type="ECO:0000256" key="8">
    <source>
        <dbReference type="ARBA" id="ARBA00022679"/>
    </source>
</evidence>
<organism evidence="17 18">
    <name type="scientific">Candidatus Methylumidiphilus alinenensis</name>
    <dbReference type="NCBI Taxonomy" id="2202197"/>
    <lineage>
        <taxon>Bacteria</taxon>
        <taxon>Pseudomonadati</taxon>
        <taxon>Pseudomonadota</taxon>
        <taxon>Gammaproteobacteria</taxon>
        <taxon>Methylococcales</taxon>
        <taxon>Candidatus Methylumidiphilus</taxon>
    </lineage>
</organism>
<reference evidence="17 18" key="1">
    <citation type="journal article" date="2018" name="Aquat. Microb. Ecol.">
        <title>Gammaproteobacterial methanotrophs dominate.</title>
        <authorList>
            <person name="Rissanen A.J."/>
            <person name="Saarenheimo J."/>
            <person name="Tiirola M."/>
            <person name="Peura S."/>
            <person name="Aalto S.L."/>
            <person name="Karvinen A."/>
            <person name="Nykanen H."/>
        </authorList>
    </citation>
    <scope>NUCLEOTIDE SEQUENCE [LARGE SCALE GENOMIC DNA]</scope>
    <source>
        <strain evidence="17">AMbin10</strain>
    </source>
</reference>
<evidence type="ECO:0000256" key="11">
    <source>
        <dbReference type="ARBA" id="ARBA00022840"/>
    </source>
</evidence>
<evidence type="ECO:0000256" key="7">
    <source>
        <dbReference type="ARBA" id="ARBA00022490"/>
    </source>
</evidence>
<dbReference type="HAMAP" id="MF_01274">
    <property type="entry name" value="Pantothen_kinase_3"/>
    <property type="match status" value="1"/>
</dbReference>
<comment type="subunit">
    <text evidence="5 16">Homodimer.</text>
</comment>
<evidence type="ECO:0000256" key="5">
    <source>
        <dbReference type="ARBA" id="ARBA00011738"/>
    </source>
</evidence>
<comment type="caution">
    <text evidence="17">The sequence shown here is derived from an EMBL/GenBank/DDBJ whole genome shotgun (WGS) entry which is preliminary data.</text>
</comment>
<gene>
    <name evidence="16" type="primary">coaX</name>
    <name evidence="17" type="ORF">DM484_13780</name>
</gene>
<dbReference type="EC" id="2.7.1.33" evidence="6 16"/>
<evidence type="ECO:0000256" key="3">
    <source>
        <dbReference type="ARBA" id="ARBA00004496"/>
    </source>
</evidence>
<evidence type="ECO:0000256" key="16">
    <source>
        <dbReference type="HAMAP-Rule" id="MF_01274"/>
    </source>
</evidence>
<dbReference type="PANTHER" id="PTHR34265:SF1">
    <property type="entry name" value="TYPE III PANTOTHENATE KINASE"/>
    <property type="match status" value="1"/>
</dbReference>
<evidence type="ECO:0000313" key="18">
    <source>
        <dbReference type="Proteomes" id="UP000249396"/>
    </source>
</evidence>
<feature type="binding site" evidence="16">
    <location>
        <position position="133"/>
    </location>
    <ligand>
        <name>ATP</name>
        <dbReference type="ChEBI" id="CHEBI:30616"/>
    </ligand>
</feature>
<feature type="binding site" evidence="16">
    <location>
        <position position="130"/>
    </location>
    <ligand>
        <name>K(+)</name>
        <dbReference type="ChEBI" id="CHEBI:29103"/>
    </ligand>
</feature>
<keyword evidence="7 16" id="KW-0963">Cytoplasm</keyword>
<feature type="binding site" evidence="16">
    <location>
        <begin position="108"/>
        <end position="111"/>
    </location>
    <ligand>
        <name>substrate</name>
    </ligand>
</feature>
<evidence type="ECO:0000256" key="10">
    <source>
        <dbReference type="ARBA" id="ARBA00022777"/>
    </source>
</evidence>